<protein>
    <submittedName>
        <fullName evidence="11">Branched-chain amino acid ABC transporter permease</fullName>
    </submittedName>
</protein>
<evidence type="ECO:0000256" key="6">
    <source>
        <dbReference type="ARBA" id="ARBA00022970"/>
    </source>
</evidence>
<evidence type="ECO:0000313" key="12">
    <source>
        <dbReference type="Proteomes" id="UP001596002"/>
    </source>
</evidence>
<feature type="transmembrane region" description="Helical" evidence="10">
    <location>
        <begin position="95"/>
        <end position="114"/>
    </location>
</feature>
<evidence type="ECO:0000256" key="7">
    <source>
        <dbReference type="ARBA" id="ARBA00022989"/>
    </source>
</evidence>
<organism evidence="11 12">
    <name type="scientific">Effusibacillus consociatus</name>
    <dbReference type="NCBI Taxonomy" id="1117041"/>
    <lineage>
        <taxon>Bacteria</taxon>
        <taxon>Bacillati</taxon>
        <taxon>Bacillota</taxon>
        <taxon>Bacilli</taxon>
        <taxon>Bacillales</taxon>
        <taxon>Alicyclobacillaceae</taxon>
        <taxon>Effusibacillus</taxon>
    </lineage>
</organism>
<keyword evidence="4" id="KW-0997">Cell inner membrane</keyword>
<feature type="transmembrane region" description="Helical" evidence="10">
    <location>
        <begin position="16"/>
        <end position="34"/>
    </location>
</feature>
<dbReference type="RefSeq" id="WP_380025625.1">
    <property type="nucleotide sequence ID" value="NZ_JBHSHC010000086.1"/>
</dbReference>
<reference evidence="12" key="1">
    <citation type="journal article" date="2019" name="Int. J. Syst. Evol. Microbiol.">
        <title>The Global Catalogue of Microorganisms (GCM) 10K type strain sequencing project: providing services to taxonomists for standard genome sequencing and annotation.</title>
        <authorList>
            <consortium name="The Broad Institute Genomics Platform"/>
            <consortium name="The Broad Institute Genome Sequencing Center for Infectious Disease"/>
            <person name="Wu L."/>
            <person name="Ma J."/>
        </authorList>
    </citation>
    <scope>NUCLEOTIDE SEQUENCE [LARGE SCALE GENOMIC DNA]</scope>
    <source>
        <strain evidence="12">WYCCWR 12678</strain>
    </source>
</reference>
<feature type="transmembrane region" description="Helical" evidence="10">
    <location>
        <begin position="134"/>
        <end position="158"/>
    </location>
</feature>
<evidence type="ECO:0000256" key="9">
    <source>
        <dbReference type="ARBA" id="ARBA00037998"/>
    </source>
</evidence>
<keyword evidence="7 10" id="KW-1133">Transmembrane helix</keyword>
<feature type="transmembrane region" description="Helical" evidence="10">
    <location>
        <begin position="241"/>
        <end position="261"/>
    </location>
</feature>
<feature type="transmembrane region" description="Helical" evidence="10">
    <location>
        <begin position="187"/>
        <end position="208"/>
    </location>
</feature>
<name>A0ABV9Q0B9_9BACL</name>
<dbReference type="InterPro" id="IPR001851">
    <property type="entry name" value="ABC_transp_permease"/>
</dbReference>
<evidence type="ECO:0000313" key="11">
    <source>
        <dbReference type="EMBL" id="MFC4767704.1"/>
    </source>
</evidence>
<evidence type="ECO:0000256" key="2">
    <source>
        <dbReference type="ARBA" id="ARBA00022448"/>
    </source>
</evidence>
<proteinExistence type="inferred from homology"/>
<evidence type="ECO:0000256" key="8">
    <source>
        <dbReference type="ARBA" id="ARBA00023136"/>
    </source>
</evidence>
<feature type="transmembrane region" description="Helical" evidence="10">
    <location>
        <begin position="267"/>
        <end position="286"/>
    </location>
</feature>
<gene>
    <name evidence="11" type="ORF">ACFO8Q_10070</name>
</gene>
<keyword evidence="8 10" id="KW-0472">Membrane</keyword>
<evidence type="ECO:0000256" key="5">
    <source>
        <dbReference type="ARBA" id="ARBA00022692"/>
    </source>
</evidence>
<dbReference type="Proteomes" id="UP001596002">
    <property type="component" value="Unassembled WGS sequence"/>
</dbReference>
<keyword evidence="6" id="KW-0029">Amino-acid transport</keyword>
<evidence type="ECO:0000256" key="4">
    <source>
        <dbReference type="ARBA" id="ARBA00022519"/>
    </source>
</evidence>
<keyword evidence="5 10" id="KW-0812">Transmembrane</keyword>
<comment type="caution">
    <text evidence="11">The sequence shown here is derived from an EMBL/GenBank/DDBJ whole genome shotgun (WGS) entry which is preliminary data.</text>
</comment>
<dbReference type="PANTHER" id="PTHR11795">
    <property type="entry name" value="BRANCHED-CHAIN AMINO ACID TRANSPORT SYSTEM PERMEASE PROTEIN LIVH"/>
    <property type="match status" value="1"/>
</dbReference>
<keyword evidence="2" id="KW-0813">Transport</keyword>
<dbReference type="Pfam" id="PF02653">
    <property type="entry name" value="BPD_transp_2"/>
    <property type="match status" value="1"/>
</dbReference>
<keyword evidence="12" id="KW-1185">Reference proteome</keyword>
<evidence type="ECO:0000256" key="3">
    <source>
        <dbReference type="ARBA" id="ARBA00022475"/>
    </source>
</evidence>
<dbReference type="CDD" id="cd06582">
    <property type="entry name" value="TM_PBP1_LivH_like"/>
    <property type="match status" value="1"/>
</dbReference>
<dbReference type="EMBL" id="JBHSHC010000086">
    <property type="protein sequence ID" value="MFC4767704.1"/>
    <property type="molecule type" value="Genomic_DNA"/>
</dbReference>
<sequence length="294" mass="31238">MELTQQMINGLLQGSLYSLLAIGFTLIFGVLSTLNLAHGEVFMASGFIALILMTKFHIPLYVSFPLSIVLAGTLGLLVEAVSFRPMKREFHFAPLVSTIAFGIVISESVINLIGSDAKPFNAQFNLPNIELGNLLISSPQLILLSTSILSMVLLSSIMQHTSIGRSMRALAENEVAAKLLGVNIRAVIVFTFLLASSLAGIAGLLYAIRFEAVSPFIGATVGIKGLAVMIIGGLGNVYGAMIGGLLMGILEVLVIALPFGMAEYVDAVVWGALVVILLFRPSGLMGSRVQTERV</sequence>
<feature type="transmembrane region" description="Helical" evidence="10">
    <location>
        <begin position="64"/>
        <end position="83"/>
    </location>
</feature>
<accession>A0ABV9Q0B9</accession>
<comment type="similarity">
    <text evidence="9">Belongs to the binding-protein-dependent transport system permease family. LivHM subfamily.</text>
</comment>
<feature type="transmembrane region" description="Helical" evidence="10">
    <location>
        <begin position="214"/>
        <end position="234"/>
    </location>
</feature>
<keyword evidence="3" id="KW-1003">Cell membrane</keyword>
<dbReference type="InterPro" id="IPR052157">
    <property type="entry name" value="BCAA_transport_permease"/>
</dbReference>
<evidence type="ECO:0000256" key="10">
    <source>
        <dbReference type="SAM" id="Phobius"/>
    </source>
</evidence>
<evidence type="ECO:0000256" key="1">
    <source>
        <dbReference type="ARBA" id="ARBA00004651"/>
    </source>
</evidence>
<comment type="subcellular location">
    <subcellularLocation>
        <location evidence="1">Cell membrane</location>
        <topology evidence="1">Multi-pass membrane protein</topology>
    </subcellularLocation>
</comment>
<dbReference type="PANTHER" id="PTHR11795:SF371">
    <property type="entry name" value="HIGH-AFFINITY BRANCHED-CHAIN AMINO ACID TRANSPORT SYSTEM PERMEASE PROTEIN LIVH"/>
    <property type="match status" value="1"/>
</dbReference>